<dbReference type="PANTHER" id="PTHR36180">
    <property type="entry name" value="DNA-BINDING PROTEIN-RELATED-RELATED"/>
    <property type="match status" value="1"/>
</dbReference>
<dbReference type="eggNOG" id="COG3617">
    <property type="taxonomic scope" value="Bacteria"/>
</dbReference>
<dbReference type="EMBL" id="CP002432">
    <property type="protein sequence ID" value="ADU66155.1"/>
    <property type="molecule type" value="Genomic_DNA"/>
</dbReference>
<evidence type="ECO:0000256" key="1">
    <source>
        <dbReference type="SAM" id="MobiDB-lite"/>
    </source>
</evidence>
<feature type="domain" description="Bro-N" evidence="2">
    <location>
        <begin position="3"/>
        <end position="109"/>
    </location>
</feature>
<evidence type="ECO:0000259" key="2">
    <source>
        <dbReference type="PROSITE" id="PS51750"/>
    </source>
</evidence>
<feature type="region of interest" description="Disordered" evidence="1">
    <location>
        <begin position="112"/>
        <end position="136"/>
    </location>
</feature>
<dbReference type="HOGENOM" id="CLU_532896_0_0_0"/>
<dbReference type="RefSeq" id="WP_013506036.1">
    <property type="nucleotide sequence ID" value="NC_014836.1"/>
</dbReference>
<organism evidence="3 4">
    <name type="scientific">Desulfurispirillum indicum (strain ATCC BAA-1389 / DSM 22839 / S5)</name>
    <dbReference type="NCBI Taxonomy" id="653733"/>
    <lineage>
        <taxon>Bacteria</taxon>
        <taxon>Pseudomonadati</taxon>
        <taxon>Chrysiogenota</taxon>
        <taxon>Chrysiogenia</taxon>
        <taxon>Chrysiogenales</taxon>
        <taxon>Chrysiogenaceae</taxon>
        <taxon>Desulfurispirillum</taxon>
    </lineage>
</organism>
<evidence type="ECO:0000313" key="3">
    <source>
        <dbReference type="EMBL" id="ADU66155.1"/>
    </source>
</evidence>
<name>E6W6B9_DESIS</name>
<evidence type="ECO:0000313" key="4">
    <source>
        <dbReference type="Proteomes" id="UP000002572"/>
    </source>
</evidence>
<gene>
    <name evidence="3" type="ordered locus">Selin_1420</name>
</gene>
<proteinExistence type="predicted"/>
<dbReference type="KEGG" id="din:Selin_1420"/>
<protein>
    <submittedName>
        <fullName evidence="3">BRO domain protein</fullName>
    </submittedName>
</protein>
<dbReference type="PROSITE" id="PS51750">
    <property type="entry name" value="BRO_N"/>
    <property type="match status" value="1"/>
</dbReference>
<accession>E6W6B9</accession>
<dbReference type="Proteomes" id="UP000002572">
    <property type="component" value="Chromosome"/>
</dbReference>
<dbReference type="InterPro" id="IPR003497">
    <property type="entry name" value="BRO_N_domain"/>
</dbReference>
<reference evidence="3 4" key="1">
    <citation type="submission" date="2010-12" db="EMBL/GenBank/DDBJ databases">
        <title>Complete sequence of Desulfurispirillum indicum S5.</title>
        <authorList>
            <consortium name="US DOE Joint Genome Institute"/>
            <person name="Lucas S."/>
            <person name="Copeland A."/>
            <person name="Lapidus A."/>
            <person name="Cheng J.-F."/>
            <person name="Goodwin L."/>
            <person name="Pitluck S."/>
            <person name="Chertkov O."/>
            <person name="Held B."/>
            <person name="Detter J.C."/>
            <person name="Han C."/>
            <person name="Tapia R."/>
            <person name="Land M."/>
            <person name="Hauser L."/>
            <person name="Kyrpides N."/>
            <person name="Ivanova N."/>
            <person name="Mikhailova N."/>
            <person name="Haggblom M."/>
            <person name="Rauschenbach I."/>
            <person name="Bini E."/>
            <person name="Woyke T."/>
        </authorList>
    </citation>
    <scope>NUCLEOTIDE SEQUENCE [LARGE SCALE GENOMIC DNA]</scope>
    <source>
        <strain evidence="4">ATCC BAA-1389 / DSM 22839 / S5</strain>
    </source>
</reference>
<dbReference type="OrthoDB" id="1042522at2"/>
<dbReference type="SMART" id="SM01040">
    <property type="entry name" value="Bro-N"/>
    <property type="match status" value="1"/>
</dbReference>
<keyword evidence="4" id="KW-1185">Reference proteome</keyword>
<dbReference type="Pfam" id="PF02498">
    <property type="entry name" value="Bro-N"/>
    <property type="match status" value="1"/>
</dbReference>
<dbReference type="PANTHER" id="PTHR36180:SF2">
    <property type="entry name" value="BRO FAMILY PROTEIN"/>
    <property type="match status" value="1"/>
</dbReference>
<dbReference type="STRING" id="653733.Selin_1420"/>
<dbReference type="AlphaFoldDB" id="E6W6B9"/>
<sequence>MSGTNLQTIEFNYDGIPVRTDIVDGEPLFNVNDLCTALEHTNSRKALKDLVDAEDVTVRYTLSPGGKQKANFVTESGMWALILGSRTQAAKKVKRWVTSEVLPSIRRHGAYHRDDAELPGSGSAPGGGESKSNEPPLIIECRTVGSRSTNTVRARNLYDALGIWAAHRVSYDEWLAGIFEQYRDVFKVNVDWVQRNTPKSKTYPGMQTWFSVAMAQVIISQCDTPQAQAMMRYYNIDIPAGKVDETAKVRALPVSMALYVPKYCLPAVETIIFHGQREYIRYVQVDRKIWLHEVDVAKFTESNSVMPKVWFPEANRSDAEVYVPGVGYVLTTFVLAADIFEYGKKWMDGPVREFCDLLEECRLVERDLPYEVFGSAINEDQQKEAVKAMKERVMNLCVPQSAAEDVFAEMAKIIRKHFNVQLLSDVPAWRFRELMSLIRMMDLTHVSLVRMTINKDTPPWMEGLNRRVSALEDQMGQVLKHLNYMKNHEEQGNGGFTADSVAQLLRAVTRG</sequence>
<dbReference type="InParanoid" id="E6W6B9"/>